<dbReference type="RefSeq" id="WP_098461452.1">
    <property type="nucleotide sequence ID" value="NZ_PDJC01000001.1"/>
</dbReference>
<comment type="caution">
    <text evidence="2">The sequence shown here is derived from an EMBL/GenBank/DDBJ whole genome shotgun (WGS) entry which is preliminary data.</text>
</comment>
<dbReference type="EMBL" id="PDJC01000001">
    <property type="protein sequence ID" value="PFG18071.1"/>
    <property type="molecule type" value="Genomic_DNA"/>
</dbReference>
<protein>
    <submittedName>
        <fullName evidence="2">Phosphotransferase family enzyme</fullName>
    </submittedName>
</protein>
<dbReference type="Gene3D" id="3.90.1200.10">
    <property type="match status" value="1"/>
</dbReference>
<organism evidence="2 3">
    <name type="scientific">Propionicimonas paludicola</name>
    <dbReference type="NCBI Taxonomy" id="185243"/>
    <lineage>
        <taxon>Bacteria</taxon>
        <taxon>Bacillati</taxon>
        <taxon>Actinomycetota</taxon>
        <taxon>Actinomycetes</taxon>
        <taxon>Propionibacteriales</taxon>
        <taxon>Nocardioidaceae</taxon>
        <taxon>Propionicimonas</taxon>
    </lineage>
</organism>
<sequence>MPTSEPNRPSEALASWIREVSNAQDPRVTSTTPVVPLITRGLPTRPVAPEPAQVYICAGVIVKVHGRFTDRERLIRRLHCIGGPDIDRLWIQPLIYRPIDAPNGRLATVWPRVTVLASIDRPPWQDAGRLLAKLHAMPIADDPPRLGGHNRLARTVRWLTSEGPTELAWLAELGEALAERLATPAMTTLAHGDFHLGQLGHTPLRSSWKLLDVDDFGVGDPAWDLSRAAGFNAAGLLPDQDWDEFIAAYREAGGPAIPADGDPWPSLLLPTQASMVIAAAQQLRSGQDSTATFALLEACQRLSQR</sequence>
<feature type="domain" description="Aminoglycoside phosphotransferase" evidence="1">
    <location>
        <begin position="124"/>
        <end position="256"/>
    </location>
</feature>
<evidence type="ECO:0000313" key="3">
    <source>
        <dbReference type="Proteomes" id="UP000226079"/>
    </source>
</evidence>
<dbReference type="InterPro" id="IPR011009">
    <property type="entry name" value="Kinase-like_dom_sf"/>
</dbReference>
<dbReference type="Pfam" id="PF01636">
    <property type="entry name" value="APH"/>
    <property type="match status" value="1"/>
</dbReference>
<proteinExistence type="predicted"/>
<evidence type="ECO:0000259" key="1">
    <source>
        <dbReference type="Pfam" id="PF01636"/>
    </source>
</evidence>
<dbReference type="GO" id="GO:0016740">
    <property type="term" value="F:transferase activity"/>
    <property type="evidence" value="ECO:0007669"/>
    <property type="project" value="UniProtKB-KW"/>
</dbReference>
<dbReference type="InterPro" id="IPR002575">
    <property type="entry name" value="Aminoglycoside_PTrfase"/>
</dbReference>
<reference evidence="2 3" key="1">
    <citation type="submission" date="2017-10" db="EMBL/GenBank/DDBJ databases">
        <title>Sequencing the genomes of 1000 actinobacteria strains.</title>
        <authorList>
            <person name="Klenk H.-P."/>
        </authorList>
    </citation>
    <scope>NUCLEOTIDE SEQUENCE [LARGE SCALE GENOMIC DNA]</scope>
    <source>
        <strain evidence="2 3">DSM 15597</strain>
    </source>
</reference>
<evidence type="ECO:0000313" key="2">
    <source>
        <dbReference type="EMBL" id="PFG18071.1"/>
    </source>
</evidence>
<keyword evidence="3" id="KW-1185">Reference proteome</keyword>
<dbReference type="OrthoDB" id="4524027at2"/>
<name>A0A2A9CVA4_9ACTN</name>
<dbReference type="SUPFAM" id="SSF56112">
    <property type="entry name" value="Protein kinase-like (PK-like)"/>
    <property type="match status" value="1"/>
</dbReference>
<keyword evidence="2" id="KW-0808">Transferase</keyword>
<accession>A0A2A9CVA4</accession>
<dbReference type="Proteomes" id="UP000226079">
    <property type="component" value="Unassembled WGS sequence"/>
</dbReference>
<dbReference type="AlphaFoldDB" id="A0A2A9CVA4"/>
<gene>
    <name evidence="2" type="ORF">ATK74_2651</name>
</gene>